<dbReference type="GO" id="GO:0009536">
    <property type="term" value="C:plastid"/>
    <property type="evidence" value="ECO:0007669"/>
    <property type="project" value="UniProtKB-SubCell"/>
</dbReference>
<reference evidence="5 6" key="1">
    <citation type="journal article" date="2018" name="Cell">
        <title>The Chara Genome: Secondary Complexity and Implications for Plant Terrestrialization.</title>
        <authorList>
            <person name="Nishiyama T."/>
            <person name="Sakayama H."/>
            <person name="Vries J.D."/>
            <person name="Buschmann H."/>
            <person name="Saint-Marcoux D."/>
            <person name="Ullrich K.K."/>
            <person name="Haas F.B."/>
            <person name="Vanderstraeten L."/>
            <person name="Becker D."/>
            <person name="Lang D."/>
            <person name="Vosolsobe S."/>
            <person name="Rombauts S."/>
            <person name="Wilhelmsson P.K.I."/>
            <person name="Janitza P."/>
            <person name="Kern R."/>
            <person name="Heyl A."/>
            <person name="Rumpler F."/>
            <person name="Villalobos L.I.A.C."/>
            <person name="Clay J.M."/>
            <person name="Skokan R."/>
            <person name="Toyoda A."/>
            <person name="Suzuki Y."/>
            <person name="Kagoshima H."/>
            <person name="Schijlen E."/>
            <person name="Tajeshwar N."/>
            <person name="Catarino B."/>
            <person name="Hetherington A.J."/>
            <person name="Saltykova A."/>
            <person name="Bonnot C."/>
            <person name="Breuninger H."/>
            <person name="Symeonidi A."/>
            <person name="Radhakrishnan G.V."/>
            <person name="Van Nieuwerburgh F."/>
            <person name="Deforce D."/>
            <person name="Chang C."/>
            <person name="Karol K.G."/>
            <person name="Hedrich R."/>
            <person name="Ulvskov P."/>
            <person name="Glockner G."/>
            <person name="Delwiche C.F."/>
            <person name="Petrasek J."/>
            <person name="Van de Peer Y."/>
            <person name="Friml J."/>
            <person name="Beilby M."/>
            <person name="Dolan L."/>
            <person name="Kohara Y."/>
            <person name="Sugano S."/>
            <person name="Fujiyama A."/>
            <person name="Delaux P.-M."/>
            <person name="Quint M."/>
            <person name="TheiBen G."/>
            <person name="Hagemann M."/>
            <person name="Harholt J."/>
            <person name="Dunand C."/>
            <person name="Zachgo S."/>
            <person name="Langdale J."/>
            <person name="Maumus F."/>
            <person name="Straeten D.V.D."/>
            <person name="Gould S.B."/>
            <person name="Rensing S.A."/>
        </authorList>
    </citation>
    <scope>NUCLEOTIDE SEQUENCE [LARGE SCALE GENOMIC DNA]</scope>
    <source>
        <strain evidence="5 6">S276</strain>
    </source>
</reference>
<dbReference type="InterPro" id="IPR006843">
    <property type="entry name" value="PAP/fibrillin_dom"/>
</dbReference>
<dbReference type="InterPro" id="IPR039633">
    <property type="entry name" value="PAP"/>
</dbReference>
<dbReference type="EMBL" id="BFEA01000110">
    <property type="protein sequence ID" value="GBG69094.1"/>
    <property type="molecule type" value="Genomic_DNA"/>
</dbReference>
<sequence>MGETAALVMRSGAAAAAASPLTLQAARGTAGNVNRSGSRSTRNWRSSGSTGRDYGRPCRGRKLRLDSVPSSAVIARQASCSSSASSHISRQDQSLNARQASSSSSSSRVSRHNQSCRSWPSHLGRVPLASSFWRAAESSSSVLSLGSTAAPVVSEGGWDESAGVVSQQTIEDKEKDKEKDKVAIIDDILALVEGTDRGANLSEDRKKEVEMLTQQLENLGGCEKPLENPLIFGNWRIAYASVATSTGGRFRGTKLRRSLFATSDLQQSITPPNILRNKFAFKILGLIDGDISLRGVLSPVEDSRTVRVDFDRPNWRIGPLRLTIGGESFVVLSTTFVDERVRVGRGKRGTLIIFTRA</sequence>
<comment type="subcellular location">
    <subcellularLocation>
        <location evidence="1">Plastid</location>
    </subcellularLocation>
</comment>
<proteinExistence type="predicted"/>
<evidence type="ECO:0000313" key="5">
    <source>
        <dbReference type="EMBL" id="GBG69094.1"/>
    </source>
</evidence>
<comment type="caution">
    <text evidence="5">The sequence shown here is derived from an EMBL/GenBank/DDBJ whole genome shotgun (WGS) entry which is preliminary data.</text>
</comment>
<keyword evidence="6" id="KW-1185">Reference proteome</keyword>
<feature type="compositionally biased region" description="Polar residues" evidence="3">
    <location>
        <begin position="31"/>
        <end position="50"/>
    </location>
</feature>
<dbReference type="OrthoDB" id="45035at2759"/>
<evidence type="ECO:0000256" key="3">
    <source>
        <dbReference type="SAM" id="MobiDB-lite"/>
    </source>
</evidence>
<gene>
    <name evidence="5" type="ORF">CBR_g3792</name>
</gene>
<organism evidence="5 6">
    <name type="scientific">Chara braunii</name>
    <name type="common">Braun's stonewort</name>
    <dbReference type="NCBI Taxonomy" id="69332"/>
    <lineage>
        <taxon>Eukaryota</taxon>
        <taxon>Viridiplantae</taxon>
        <taxon>Streptophyta</taxon>
        <taxon>Charophyceae</taxon>
        <taxon>Charales</taxon>
        <taxon>Characeae</taxon>
        <taxon>Chara</taxon>
    </lineage>
</organism>
<dbReference type="AlphaFoldDB" id="A0A388KG99"/>
<accession>A0A388KG99</accession>
<evidence type="ECO:0000259" key="4">
    <source>
        <dbReference type="Pfam" id="PF04755"/>
    </source>
</evidence>
<name>A0A388KG99_CHABU</name>
<dbReference type="Proteomes" id="UP000265515">
    <property type="component" value="Unassembled WGS sequence"/>
</dbReference>
<evidence type="ECO:0000256" key="2">
    <source>
        <dbReference type="ARBA" id="ARBA00022640"/>
    </source>
</evidence>
<feature type="domain" description="Plastid lipid-associated protein/fibrillin conserved" evidence="4">
    <location>
        <begin position="188"/>
        <end position="312"/>
    </location>
</feature>
<dbReference type="Gramene" id="GBG69094">
    <property type="protein sequence ID" value="GBG69094"/>
    <property type="gene ID" value="CBR_g3792"/>
</dbReference>
<evidence type="ECO:0000313" key="6">
    <source>
        <dbReference type="Proteomes" id="UP000265515"/>
    </source>
</evidence>
<protein>
    <recommendedName>
        <fullName evidence="4">Plastid lipid-associated protein/fibrillin conserved domain-containing protein</fullName>
    </recommendedName>
</protein>
<feature type="region of interest" description="Disordered" evidence="3">
    <location>
        <begin position="28"/>
        <end position="61"/>
    </location>
</feature>
<dbReference type="PANTHER" id="PTHR31906">
    <property type="entry name" value="PLASTID-LIPID-ASSOCIATED PROTEIN 4, CHLOROPLASTIC-RELATED"/>
    <property type="match status" value="1"/>
</dbReference>
<dbReference type="Pfam" id="PF04755">
    <property type="entry name" value="PAP_fibrillin"/>
    <property type="match status" value="1"/>
</dbReference>
<keyword evidence="2" id="KW-0934">Plastid</keyword>
<feature type="compositionally biased region" description="Low complexity" evidence="3">
    <location>
        <begin position="82"/>
        <end position="115"/>
    </location>
</feature>
<feature type="region of interest" description="Disordered" evidence="3">
    <location>
        <begin position="82"/>
        <end position="120"/>
    </location>
</feature>
<dbReference type="STRING" id="69332.A0A388KG99"/>
<evidence type="ECO:0000256" key="1">
    <source>
        <dbReference type="ARBA" id="ARBA00004474"/>
    </source>
</evidence>